<reference evidence="1 2" key="1">
    <citation type="submission" date="2019-09" db="EMBL/GenBank/DDBJ databases">
        <title>Bacillus ochoae sp. nov., Paenibacillus whitsoniae sp. nov., Paenibacillus spiritus sp. nov. Isolated from the Mars Exploration Rover during spacecraft assembly.</title>
        <authorList>
            <person name="Seuylemezian A."/>
            <person name="Vaishampayan P."/>
        </authorList>
    </citation>
    <scope>NUCLEOTIDE SEQUENCE [LARGE SCALE GENOMIC DNA]</scope>
    <source>
        <strain evidence="1 2">MER_111</strain>
    </source>
</reference>
<comment type="caution">
    <text evidence="1">The sequence shown here is derived from an EMBL/GenBank/DDBJ whole genome shotgun (WGS) entry which is preliminary data.</text>
</comment>
<gene>
    <name evidence="1" type="ORF">F4V43_01615</name>
</gene>
<evidence type="ECO:0000313" key="1">
    <source>
        <dbReference type="EMBL" id="KAA9007210.1"/>
    </source>
</evidence>
<protein>
    <submittedName>
        <fullName evidence="1">Uncharacterized protein</fullName>
    </submittedName>
</protein>
<dbReference type="AlphaFoldDB" id="A0A5J5GGS3"/>
<dbReference type="Proteomes" id="UP000367750">
    <property type="component" value="Unassembled WGS sequence"/>
</dbReference>
<dbReference type="EMBL" id="VYKK01000004">
    <property type="protein sequence ID" value="KAA9007210.1"/>
    <property type="molecule type" value="Genomic_DNA"/>
</dbReference>
<dbReference type="OrthoDB" id="2674079at2"/>
<evidence type="ECO:0000313" key="2">
    <source>
        <dbReference type="Proteomes" id="UP000367750"/>
    </source>
</evidence>
<sequence>MSADKLKKLKETGEISGLTPEKKKILKEILDKMKEANSNLWRRAYNNLNKEYQTLVVDDDKQATHWRALPDTREDGSDAITIGKLYRLYWDYFDNEYVILNDNKQFSTIYMWHNGEWVVMEGSKRWQDLNR</sequence>
<organism evidence="1 2">
    <name type="scientific">Paenibacillus spiritus</name>
    <dbReference type="NCBI Taxonomy" id="2496557"/>
    <lineage>
        <taxon>Bacteria</taxon>
        <taxon>Bacillati</taxon>
        <taxon>Bacillota</taxon>
        <taxon>Bacilli</taxon>
        <taxon>Bacillales</taxon>
        <taxon>Paenibacillaceae</taxon>
        <taxon>Paenibacillus</taxon>
    </lineage>
</organism>
<keyword evidence="2" id="KW-1185">Reference proteome</keyword>
<dbReference type="RefSeq" id="WP_150456500.1">
    <property type="nucleotide sequence ID" value="NZ_VYKK01000004.1"/>
</dbReference>
<accession>A0A5J5GGS3</accession>
<proteinExistence type="predicted"/>
<name>A0A5J5GGS3_9BACL</name>